<sequence length="38" mass="4411">MTRVVGLSVIRARDKGGERWRRIGAVPFRPHPMDSHLR</sequence>
<comment type="caution">
    <text evidence="1">The sequence shown here is derived from an EMBL/GenBank/DDBJ whole genome shotgun (WGS) entry which is preliminary data.</text>
</comment>
<name>A0ABU1JUX4_9PROT</name>
<keyword evidence="2" id="KW-1185">Reference proteome</keyword>
<protein>
    <submittedName>
        <fullName evidence="1">Uncharacterized protein</fullName>
    </submittedName>
</protein>
<reference evidence="1 2" key="1">
    <citation type="submission" date="2023-07" db="EMBL/GenBank/DDBJ databases">
        <title>Sorghum-associated microbial communities from plants grown in Nebraska, USA.</title>
        <authorList>
            <person name="Schachtman D."/>
        </authorList>
    </citation>
    <scope>NUCLEOTIDE SEQUENCE [LARGE SCALE GENOMIC DNA]</scope>
    <source>
        <strain evidence="1 2">584</strain>
    </source>
</reference>
<dbReference type="Proteomes" id="UP001262410">
    <property type="component" value="Unassembled WGS sequence"/>
</dbReference>
<proteinExistence type="predicted"/>
<evidence type="ECO:0000313" key="1">
    <source>
        <dbReference type="EMBL" id="MDR6291360.1"/>
    </source>
</evidence>
<gene>
    <name evidence="1" type="ORF">E9232_003886</name>
</gene>
<evidence type="ECO:0000313" key="2">
    <source>
        <dbReference type="Proteomes" id="UP001262410"/>
    </source>
</evidence>
<accession>A0ABU1JUX4</accession>
<dbReference type="EMBL" id="JAVDPW010000006">
    <property type="protein sequence ID" value="MDR6291360.1"/>
    <property type="molecule type" value="Genomic_DNA"/>
</dbReference>
<organism evidence="1 2">
    <name type="scientific">Inquilinus ginsengisoli</name>
    <dbReference type="NCBI Taxonomy" id="363840"/>
    <lineage>
        <taxon>Bacteria</taxon>
        <taxon>Pseudomonadati</taxon>
        <taxon>Pseudomonadota</taxon>
        <taxon>Alphaproteobacteria</taxon>
        <taxon>Rhodospirillales</taxon>
        <taxon>Rhodospirillaceae</taxon>
        <taxon>Inquilinus</taxon>
    </lineage>
</organism>